<dbReference type="PROSITE" id="PS51257">
    <property type="entry name" value="PROKAR_LIPOPROTEIN"/>
    <property type="match status" value="1"/>
</dbReference>
<dbReference type="OrthoDB" id="2416352at2"/>
<dbReference type="STRING" id="1432562.WN59_11050"/>
<proteinExistence type="predicted"/>
<name>A0A0M2SN91_9STAP</name>
<keyword evidence="7" id="KW-1185">Reference proteome</keyword>
<dbReference type="AlphaFoldDB" id="A0A0M2SN91"/>
<evidence type="ECO:0000313" key="6">
    <source>
        <dbReference type="EMBL" id="KKK34115.1"/>
    </source>
</evidence>
<gene>
    <name evidence="6" type="ORF">WN59_11050</name>
</gene>
<accession>A0A0M2SN91</accession>
<evidence type="ECO:0000256" key="1">
    <source>
        <dbReference type="SAM" id="Coils"/>
    </source>
</evidence>
<feature type="chain" id="PRO_5039338856" evidence="3">
    <location>
        <begin position="19"/>
        <end position="416"/>
    </location>
</feature>
<sequence length="416" mass="46713">MKNWLKVVPLGIILVVLAACGNEAESVVSEYEEAVINEDYGALQEILSDEDIQVTEDEAVGHVRLIKDEYSEESFRRALENMAESAGESDGDMESDLRGEGGAISTLEKEDGETSMEVERHEIFADLQRAAFTYNFDGEEYTIGSPEEETTLLDNFIPGIYEIEGEGEMNGETFDMTLLVNFNGSSQDRVTVQDDMGILYTNIASDQGLDNLKVYANGKDVTGLEFERGGYGPISAKDPVEVYAEGEVEGQVIQTDKAEVGPRGESERTLRAELAFDHEEIEAIQDEAREEEQAAKDSEYAKEKTEEEIPKFYEELEKSFNADSEMTQTSSLRFSFSDTTVPDNVLELVRPALETETEYEIETENIELIEHKEDNSELIYEVDVNIKEDGSDNKQTHRVTFNDDNGIYRISDTELK</sequence>
<feature type="domain" description="TcaA second" evidence="4">
    <location>
        <begin position="25"/>
        <end position="110"/>
    </location>
</feature>
<comment type="caution">
    <text evidence="6">The sequence shown here is derived from an EMBL/GenBank/DDBJ whole genome shotgun (WGS) entry which is preliminary data.</text>
</comment>
<feature type="region of interest" description="Disordered" evidence="2">
    <location>
        <begin position="81"/>
        <end position="114"/>
    </location>
</feature>
<keyword evidence="3" id="KW-0732">Signal</keyword>
<evidence type="ECO:0000259" key="4">
    <source>
        <dbReference type="Pfam" id="PF22813"/>
    </source>
</evidence>
<organism evidence="6 7">
    <name type="scientific">Salinicoccus sediminis</name>
    <dbReference type="NCBI Taxonomy" id="1432562"/>
    <lineage>
        <taxon>Bacteria</taxon>
        <taxon>Bacillati</taxon>
        <taxon>Bacillota</taxon>
        <taxon>Bacilli</taxon>
        <taxon>Bacillales</taxon>
        <taxon>Staphylococcaceae</taxon>
        <taxon>Salinicoccus</taxon>
    </lineage>
</organism>
<feature type="coiled-coil region" evidence="1">
    <location>
        <begin position="274"/>
        <end position="308"/>
    </location>
</feature>
<dbReference type="Pfam" id="PF22820">
    <property type="entry name" value="TcaA_3rd_4th"/>
    <property type="match status" value="1"/>
</dbReference>
<protein>
    <submittedName>
        <fullName evidence="6">Uncharacterized protein</fullName>
    </submittedName>
</protein>
<feature type="signal peptide" evidence="3">
    <location>
        <begin position="1"/>
        <end position="18"/>
    </location>
</feature>
<keyword evidence="1" id="KW-0175">Coiled coil</keyword>
<dbReference type="Pfam" id="PF22813">
    <property type="entry name" value="TcaA_2nd"/>
    <property type="match status" value="1"/>
</dbReference>
<dbReference type="EMBL" id="LAYZ01000024">
    <property type="protein sequence ID" value="KKK34115.1"/>
    <property type="molecule type" value="Genomic_DNA"/>
</dbReference>
<dbReference type="RefSeq" id="WP_046517158.1">
    <property type="nucleotide sequence ID" value="NZ_LAYZ01000024.1"/>
</dbReference>
<feature type="domain" description="TcaA 4th" evidence="5">
    <location>
        <begin position="201"/>
        <end position="261"/>
    </location>
</feature>
<dbReference type="InterPro" id="IPR054529">
    <property type="entry name" value="TcaA_2nd"/>
</dbReference>
<evidence type="ECO:0000256" key="3">
    <source>
        <dbReference type="SAM" id="SignalP"/>
    </source>
</evidence>
<reference evidence="6 7" key="1">
    <citation type="submission" date="2015-04" db="EMBL/GenBank/DDBJ databases">
        <title>Taxonomic description and genome sequence of Salinicoccus sediminis sp. nov., a novel hyper halotolerant bacterium isolated from marine sediment.</title>
        <authorList>
            <person name="Mathan Kumar R."/>
            <person name="Kaur G."/>
            <person name="Kumar N."/>
            <person name="Kumar A."/>
            <person name="Singh N.K."/>
            <person name="Kaur N."/>
            <person name="Mayilraj S."/>
        </authorList>
    </citation>
    <scope>NUCLEOTIDE SEQUENCE [LARGE SCALE GENOMIC DNA]</scope>
    <source>
        <strain evidence="6 7">SV-16</strain>
    </source>
</reference>
<dbReference type="InterPro" id="IPR054530">
    <property type="entry name" value="TcaA_4th"/>
</dbReference>
<evidence type="ECO:0000313" key="7">
    <source>
        <dbReference type="Proteomes" id="UP000034287"/>
    </source>
</evidence>
<dbReference type="PATRIC" id="fig|1432562.3.peg.2203"/>
<dbReference type="Proteomes" id="UP000034287">
    <property type="component" value="Unassembled WGS sequence"/>
</dbReference>
<evidence type="ECO:0000259" key="5">
    <source>
        <dbReference type="Pfam" id="PF22820"/>
    </source>
</evidence>
<evidence type="ECO:0000256" key="2">
    <source>
        <dbReference type="SAM" id="MobiDB-lite"/>
    </source>
</evidence>